<dbReference type="EMBL" id="BAAANO010000015">
    <property type="protein sequence ID" value="GAA2007080.1"/>
    <property type="molecule type" value="Genomic_DNA"/>
</dbReference>
<feature type="compositionally biased region" description="Low complexity" evidence="1">
    <location>
        <begin position="11"/>
        <end position="22"/>
    </location>
</feature>
<feature type="region of interest" description="Disordered" evidence="1">
    <location>
        <begin position="1"/>
        <end position="22"/>
    </location>
</feature>
<dbReference type="InterPro" id="IPR008930">
    <property type="entry name" value="Terpenoid_cyclase/PrenylTrfase"/>
</dbReference>
<protein>
    <recommendedName>
        <fullName evidence="4">Squalene cyclase C-terminal domain-containing protein</fullName>
    </recommendedName>
</protein>
<dbReference type="SUPFAM" id="SSF48239">
    <property type="entry name" value="Terpenoid cyclases/Protein prenyltransferases"/>
    <property type="match status" value="1"/>
</dbReference>
<feature type="compositionally biased region" description="Polar residues" evidence="1">
    <location>
        <begin position="1"/>
        <end position="10"/>
    </location>
</feature>
<proteinExistence type="predicted"/>
<dbReference type="RefSeq" id="WP_344308715.1">
    <property type="nucleotide sequence ID" value="NZ_BAAANO010000015.1"/>
</dbReference>
<reference evidence="2 3" key="1">
    <citation type="journal article" date="2019" name="Int. J. Syst. Evol. Microbiol.">
        <title>The Global Catalogue of Microorganisms (GCM) 10K type strain sequencing project: providing services to taxonomists for standard genome sequencing and annotation.</title>
        <authorList>
            <consortium name="The Broad Institute Genomics Platform"/>
            <consortium name="The Broad Institute Genome Sequencing Center for Infectious Disease"/>
            <person name="Wu L."/>
            <person name="Ma J."/>
        </authorList>
    </citation>
    <scope>NUCLEOTIDE SEQUENCE [LARGE SCALE GENOMIC DNA]</scope>
    <source>
        <strain evidence="2 3">JCM 14546</strain>
    </source>
</reference>
<evidence type="ECO:0008006" key="4">
    <source>
        <dbReference type="Google" id="ProtNLM"/>
    </source>
</evidence>
<dbReference type="Proteomes" id="UP001500755">
    <property type="component" value="Unassembled WGS sequence"/>
</dbReference>
<name>A0ABN2TGH4_9MICO</name>
<evidence type="ECO:0000256" key="1">
    <source>
        <dbReference type="SAM" id="MobiDB-lite"/>
    </source>
</evidence>
<comment type="caution">
    <text evidence="2">The sequence shown here is derived from an EMBL/GenBank/DDBJ whole genome shotgun (WGS) entry which is preliminary data.</text>
</comment>
<organism evidence="2 3">
    <name type="scientific">Brevibacterium samyangense</name>
    <dbReference type="NCBI Taxonomy" id="366888"/>
    <lineage>
        <taxon>Bacteria</taxon>
        <taxon>Bacillati</taxon>
        <taxon>Actinomycetota</taxon>
        <taxon>Actinomycetes</taxon>
        <taxon>Micrococcales</taxon>
        <taxon>Brevibacteriaceae</taxon>
        <taxon>Brevibacterium</taxon>
    </lineage>
</organism>
<sequence length="148" mass="16630">MLSKGCSSTNGARADAGGTASTRAARTAGEDYLLERRVLHRLTDDSPIVPWQTVFAYPPRAAYSALRVFDHFRAADEVASSGSLRGDDHLTEAVELVRSRRKPDGTWHQDWRHGGKMWFEVDVPPGHPSPWLTFRALRVLRWWDNSTG</sequence>
<evidence type="ECO:0000313" key="3">
    <source>
        <dbReference type="Proteomes" id="UP001500755"/>
    </source>
</evidence>
<evidence type="ECO:0000313" key="2">
    <source>
        <dbReference type="EMBL" id="GAA2007080.1"/>
    </source>
</evidence>
<gene>
    <name evidence="2" type="ORF">GCM10009755_16640</name>
</gene>
<keyword evidence="3" id="KW-1185">Reference proteome</keyword>
<accession>A0ABN2TGH4</accession>